<dbReference type="KEGG" id="nah:F5544_01705"/>
<comment type="subcellular location">
    <subcellularLocation>
        <location evidence="1">Membrane</location>
        <topology evidence="1">Multi-pass membrane protein</topology>
    </subcellularLocation>
</comment>
<evidence type="ECO:0000256" key="3">
    <source>
        <dbReference type="ARBA" id="ARBA00022989"/>
    </source>
</evidence>
<keyword evidence="4 6" id="KW-0472">Membrane</keyword>
<evidence type="ECO:0000256" key="5">
    <source>
        <dbReference type="SAM" id="MobiDB-lite"/>
    </source>
</evidence>
<feature type="transmembrane region" description="Helical" evidence="6">
    <location>
        <begin position="71"/>
        <end position="88"/>
    </location>
</feature>
<dbReference type="GO" id="GO:0016020">
    <property type="term" value="C:membrane"/>
    <property type="evidence" value="ECO:0007669"/>
    <property type="project" value="UniProtKB-SubCell"/>
</dbReference>
<protein>
    <submittedName>
        <fullName evidence="7">Ion transporter</fullName>
    </submittedName>
</protein>
<dbReference type="Gene3D" id="1.20.120.350">
    <property type="entry name" value="Voltage-gated potassium channels. Chain C"/>
    <property type="match status" value="1"/>
</dbReference>
<feature type="transmembrane region" description="Helical" evidence="6">
    <location>
        <begin position="100"/>
        <end position="116"/>
    </location>
</feature>
<dbReference type="RefSeq" id="WP_238847041.1">
    <property type="nucleotide sequence ID" value="NZ_CP046172.1"/>
</dbReference>
<evidence type="ECO:0000256" key="1">
    <source>
        <dbReference type="ARBA" id="ARBA00004141"/>
    </source>
</evidence>
<evidence type="ECO:0000256" key="6">
    <source>
        <dbReference type="SAM" id="Phobius"/>
    </source>
</evidence>
<accession>A0A6G9Y5B0</accession>
<dbReference type="InterPro" id="IPR027359">
    <property type="entry name" value="Volt_channel_dom_sf"/>
</dbReference>
<dbReference type="SUPFAM" id="SSF81324">
    <property type="entry name" value="Voltage-gated potassium channels"/>
    <property type="match status" value="1"/>
</dbReference>
<dbReference type="EMBL" id="CP046172">
    <property type="protein sequence ID" value="QIS08263.1"/>
    <property type="molecule type" value="Genomic_DNA"/>
</dbReference>
<keyword evidence="2 6" id="KW-0812">Transmembrane</keyword>
<keyword evidence="8" id="KW-1185">Reference proteome</keyword>
<keyword evidence="3 6" id="KW-1133">Transmembrane helix</keyword>
<dbReference type="AlphaFoldDB" id="A0A6G9Y5B0"/>
<gene>
    <name evidence="7" type="ORF">F5544_01705</name>
</gene>
<evidence type="ECO:0000313" key="7">
    <source>
        <dbReference type="EMBL" id="QIS08263.1"/>
    </source>
</evidence>
<sequence length="293" mass="33389">MKGSNVVEHDPYRGTLLRPDDPVPPEGDYPRKPPALWTDFLMLALAVLSVGLLIWVTFFQVSAQTHRTIVFVDYATCAVFFIEFVWRWRRDGWPWTFPLVYWYEVLGMIPMTSPFLRGFRLLRIVVIVVRLARAADRAFGDRITAAVVNRFLNTIVEAIKRPVAIAVLDEVAEVLRCGNYTRNIASALQENRAEMDEMILELIKKDPQAGKIRYIPFHDDIIRLIADTVFRLVFEVLDDPRTDEFVADALRENVDQIRAAVAAGVRVPPSAYGPTPVDRTARAILAQQRPRPS</sequence>
<feature type="transmembrane region" description="Helical" evidence="6">
    <location>
        <begin position="40"/>
        <end position="59"/>
    </location>
</feature>
<reference evidence="7 8" key="1">
    <citation type="journal article" date="2019" name="ACS Chem. Biol.">
        <title>Identification and Mobilization of a Cryptic Antibiotic Biosynthesis Gene Locus from a Human-Pathogenic Nocardia Isolate.</title>
        <authorList>
            <person name="Herisse M."/>
            <person name="Ishida K."/>
            <person name="Porter J.L."/>
            <person name="Howden B."/>
            <person name="Hertweck C."/>
            <person name="Stinear T.P."/>
            <person name="Pidot S.J."/>
        </authorList>
    </citation>
    <scope>NUCLEOTIDE SEQUENCE [LARGE SCALE GENOMIC DNA]</scope>
    <source>
        <strain evidence="7 8">AUSMDU00012717</strain>
    </source>
</reference>
<evidence type="ECO:0000313" key="8">
    <source>
        <dbReference type="Proteomes" id="UP000503540"/>
    </source>
</evidence>
<organism evidence="7 8">
    <name type="scientific">Nocardia arthritidis</name>
    <dbReference type="NCBI Taxonomy" id="228602"/>
    <lineage>
        <taxon>Bacteria</taxon>
        <taxon>Bacillati</taxon>
        <taxon>Actinomycetota</taxon>
        <taxon>Actinomycetes</taxon>
        <taxon>Mycobacteriales</taxon>
        <taxon>Nocardiaceae</taxon>
        <taxon>Nocardia</taxon>
    </lineage>
</organism>
<feature type="region of interest" description="Disordered" evidence="5">
    <location>
        <begin position="1"/>
        <end position="27"/>
    </location>
</feature>
<evidence type="ECO:0000256" key="2">
    <source>
        <dbReference type="ARBA" id="ARBA00022692"/>
    </source>
</evidence>
<dbReference type="Proteomes" id="UP000503540">
    <property type="component" value="Chromosome"/>
</dbReference>
<proteinExistence type="predicted"/>
<name>A0A6G9Y5B0_9NOCA</name>
<evidence type="ECO:0000256" key="4">
    <source>
        <dbReference type="ARBA" id="ARBA00023136"/>
    </source>
</evidence>